<dbReference type="AlphaFoldDB" id="A0ABD1MET8"/>
<proteinExistence type="predicted"/>
<evidence type="ECO:0000313" key="1">
    <source>
        <dbReference type="EMBL" id="KAL2334316.1"/>
    </source>
</evidence>
<organism evidence="1 2">
    <name type="scientific">Flemingia macrophylla</name>
    <dbReference type="NCBI Taxonomy" id="520843"/>
    <lineage>
        <taxon>Eukaryota</taxon>
        <taxon>Viridiplantae</taxon>
        <taxon>Streptophyta</taxon>
        <taxon>Embryophyta</taxon>
        <taxon>Tracheophyta</taxon>
        <taxon>Spermatophyta</taxon>
        <taxon>Magnoliopsida</taxon>
        <taxon>eudicotyledons</taxon>
        <taxon>Gunneridae</taxon>
        <taxon>Pentapetalae</taxon>
        <taxon>rosids</taxon>
        <taxon>fabids</taxon>
        <taxon>Fabales</taxon>
        <taxon>Fabaceae</taxon>
        <taxon>Papilionoideae</taxon>
        <taxon>50 kb inversion clade</taxon>
        <taxon>NPAAA clade</taxon>
        <taxon>indigoferoid/millettioid clade</taxon>
        <taxon>Phaseoleae</taxon>
        <taxon>Flemingia</taxon>
    </lineage>
</organism>
<accession>A0ABD1MET8</accession>
<evidence type="ECO:0000313" key="2">
    <source>
        <dbReference type="Proteomes" id="UP001603857"/>
    </source>
</evidence>
<dbReference type="EMBL" id="JBGMDY010000005">
    <property type="protein sequence ID" value="KAL2334316.1"/>
    <property type="molecule type" value="Genomic_DNA"/>
</dbReference>
<protein>
    <submittedName>
        <fullName evidence="1">Uncharacterized protein</fullName>
    </submittedName>
</protein>
<name>A0ABD1MET8_9FABA</name>
<dbReference type="Proteomes" id="UP001603857">
    <property type="component" value="Unassembled WGS sequence"/>
</dbReference>
<keyword evidence="2" id="KW-1185">Reference proteome</keyword>
<reference evidence="1 2" key="1">
    <citation type="submission" date="2024-08" db="EMBL/GenBank/DDBJ databases">
        <title>Insights into the chromosomal genome structure of Flemingia macrophylla.</title>
        <authorList>
            <person name="Ding Y."/>
            <person name="Zhao Y."/>
            <person name="Bi W."/>
            <person name="Wu M."/>
            <person name="Zhao G."/>
            <person name="Gong Y."/>
            <person name="Li W."/>
            <person name="Zhang P."/>
        </authorList>
    </citation>
    <scope>NUCLEOTIDE SEQUENCE [LARGE SCALE GENOMIC DNA]</scope>
    <source>
        <strain evidence="1">DYQJB</strain>
        <tissue evidence="1">Leaf</tissue>
    </source>
</reference>
<comment type="caution">
    <text evidence="1">The sequence shown here is derived from an EMBL/GenBank/DDBJ whole genome shotgun (WGS) entry which is preliminary data.</text>
</comment>
<gene>
    <name evidence="1" type="ORF">Fmac_015529</name>
</gene>
<sequence length="209" mass="23577">MKGREHSDTDVTPGTSLGLRLKCEISEFPPPLMTKKMPPPTQRCQIRGQIYYMHEFGLVPFRAVQAEMARLLAEKQATITRVGGASSIEAPKLNLAGSTTQIRIPKSLLEMNEDLRSHLEIIEEVLHLTKTEVAKKYVEGFDATKQQFYFLYLEAEPSELGYFKEIKDGVLGMMSKFDQLLRFKGLETTPSSRFVPSVKLGKKLGDHSK</sequence>